<dbReference type="Pfam" id="PF00203">
    <property type="entry name" value="Ribosomal_S19"/>
    <property type="match status" value="1"/>
</dbReference>
<keyword evidence="3 7" id="KW-0689">Ribosomal protein</keyword>
<organism evidence="9">
    <name type="scientific">Geranium phaeum</name>
    <dbReference type="NCBI Taxonomy" id="379952"/>
    <lineage>
        <taxon>Eukaryota</taxon>
        <taxon>Viridiplantae</taxon>
        <taxon>Streptophyta</taxon>
        <taxon>Embryophyta</taxon>
        <taxon>Tracheophyta</taxon>
        <taxon>Spermatophyta</taxon>
        <taxon>Magnoliopsida</taxon>
        <taxon>eudicotyledons</taxon>
        <taxon>Gunneridae</taxon>
        <taxon>Pentapetalae</taxon>
        <taxon>rosids</taxon>
        <taxon>malvids</taxon>
        <taxon>Geraniales</taxon>
        <taxon>Geraniaceae</taxon>
        <taxon>Geranium</taxon>
    </lineage>
</organism>
<proteinExistence type="evidence at transcript level"/>
<evidence type="ECO:0000256" key="1">
    <source>
        <dbReference type="ARBA" id="ARBA00004173"/>
    </source>
</evidence>
<dbReference type="GO" id="GO:0005763">
    <property type="term" value="C:mitochondrial small ribosomal subunit"/>
    <property type="evidence" value="ECO:0007669"/>
    <property type="project" value="TreeGrafter"/>
</dbReference>
<dbReference type="InterPro" id="IPR023575">
    <property type="entry name" value="Ribosomal_uS19_SF"/>
</dbReference>
<dbReference type="NCBIfam" id="TIGR01050">
    <property type="entry name" value="rpsS_bact"/>
    <property type="match status" value="1"/>
</dbReference>
<keyword evidence="4 9" id="KW-0496">Mitochondrion</keyword>
<dbReference type="InterPro" id="IPR020934">
    <property type="entry name" value="Ribosomal_uS19_CS"/>
</dbReference>
<protein>
    <recommendedName>
        <fullName evidence="6">Small ribosomal subunit protein uS19m</fullName>
    </recommendedName>
</protein>
<dbReference type="PANTHER" id="PTHR11880:SF67">
    <property type="entry name" value="SMALL RIBOSOMAL SUBUNIT PROTEIN US19M"/>
    <property type="match status" value="1"/>
</dbReference>
<name>A0A0G2YJ25_9ROSI</name>
<feature type="region of interest" description="Disordered" evidence="8">
    <location>
        <begin position="171"/>
        <end position="195"/>
    </location>
</feature>
<evidence type="ECO:0000256" key="4">
    <source>
        <dbReference type="ARBA" id="ARBA00023128"/>
    </source>
</evidence>
<comment type="subcellular location">
    <subcellularLocation>
        <location evidence="1">Mitochondrion</location>
    </subcellularLocation>
</comment>
<keyword evidence="5 7" id="KW-0687">Ribonucleoprotein</keyword>
<accession>A0A0G2YJ25</accession>
<dbReference type="GO" id="GO:0006412">
    <property type="term" value="P:translation"/>
    <property type="evidence" value="ECO:0007669"/>
    <property type="project" value="InterPro"/>
</dbReference>
<reference evidence="9" key="1">
    <citation type="submission" date="2015-03" db="EMBL/GenBank/DDBJ databases">
        <title>Dynamic evolution of Geranium mitochondrial genomes through multiple horizontal and intracellular gene transfers.</title>
        <authorList>
            <person name="Park S."/>
            <person name="Grewe F."/>
            <person name="Zhu A."/>
            <person name="Ruhlman T.A."/>
            <person name="Sabir J."/>
            <person name="Mower J.P."/>
            <person name="Jansen R.K."/>
        </authorList>
    </citation>
    <scope>NUCLEOTIDE SEQUENCE</scope>
    <source>
        <strain evidence="9">GPM02</strain>
    </source>
</reference>
<evidence type="ECO:0000256" key="3">
    <source>
        <dbReference type="ARBA" id="ARBA00022980"/>
    </source>
</evidence>
<evidence type="ECO:0000256" key="6">
    <source>
        <dbReference type="ARBA" id="ARBA00044183"/>
    </source>
</evidence>
<dbReference type="HAMAP" id="MF_00531">
    <property type="entry name" value="Ribosomal_uS19"/>
    <property type="match status" value="1"/>
</dbReference>
<evidence type="ECO:0000313" key="9">
    <source>
        <dbReference type="EMBL" id="AKI85086.1"/>
    </source>
</evidence>
<geneLocation type="mitochondrion" evidence="9"/>
<sequence>MAARAVLGALRRNARPNSRSVGMPILVGQEGGCINPASGSVVQPRYSCLQNFHSSTSIFHRPLALPLAPSTAIIRHLHGSSSPNVPEKDQNLAKQDLAAASRSRWKDPFVDACLFKIKDNRKKLANKKIWSRRSTILPEFVGLTVQVYNGKNHVRCKVTEGKVGHKFGEFALTRSHNKNQKKKADQGKKGGKGKK</sequence>
<evidence type="ECO:0000256" key="8">
    <source>
        <dbReference type="SAM" id="MobiDB-lite"/>
    </source>
</evidence>
<dbReference type="InterPro" id="IPR005732">
    <property type="entry name" value="Ribosomal_uS19_bac-type"/>
</dbReference>
<evidence type="ECO:0000256" key="5">
    <source>
        <dbReference type="ARBA" id="ARBA00023274"/>
    </source>
</evidence>
<comment type="similarity">
    <text evidence="2 7">Belongs to the universal ribosomal protein uS19 family.</text>
</comment>
<dbReference type="PRINTS" id="PR00975">
    <property type="entry name" value="RIBOSOMALS19"/>
</dbReference>
<dbReference type="GO" id="GO:0000028">
    <property type="term" value="P:ribosomal small subunit assembly"/>
    <property type="evidence" value="ECO:0007669"/>
    <property type="project" value="TreeGrafter"/>
</dbReference>
<dbReference type="SUPFAM" id="SSF54570">
    <property type="entry name" value="Ribosomal protein S19"/>
    <property type="match status" value="1"/>
</dbReference>
<evidence type="ECO:0000256" key="2">
    <source>
        <dbReference type="ARBA" id="ARBA00007345"/>
    </source>
</evidence>
<dbReference type="GO" id="GO:0003723">
    <property type="term" value="F:RNA binding"/>
    <property type="evidence" value="ECO:0007669"/>
    <property type="project" value="InterPro"/>
</dbReference>
<dbReference type="Gene3D" id="3.30.860.10">
    <property type="entry name" value="30s Ribosomal Protein S19, Chain A"/>
    <property type="match status" value="1"/>
</dbReference>
<dbReference type="InterPro" id="IPR002222">
    <property type="entry name" value="Ribosomal_uS19"/>
</dbReference>
<dbReference type="GO" id="GO:0003735">
    <property type="term" value="F:structural constituent of ribosome"/>
    <property type="evidence" value="ECO:0007669"/>
    <property type="project" value="InterPro"/>
</dbReference>
<dbReference type="PANTHER" id="PTHR11880">
    <property type="entry name" value="RIBOSOMAL PROTEIN S19P FAMILY MEMBER"/>
    <property type="match status" value="1"/>
</dbReference>
<evidence type="ECO:0000256" key="7">
    <source>
        <dbReference type="RuleBase" id="RU003485"/>
    </source>
</evidence>
<gene>
    <name evidence="9" type="primary">rps19</name>
</gene>
<dbReference type="AlphaFoldDB" id="A0A0G2YJ25"/>
<dbReference type="PROSITE" id="PS00323">
    <property type="entry name" value="RIBOSOMAL_S19"/>
    <property type="match status" value="1"/>
</dbReference>
<dbReference type="EMBL" id="KP963202">
    <property type="protein sequence ID" value="AKI85086.1"/>
    <property type="molecule type" value="mRNA"/>
</dbReference>